<organism evidence="1 2">
    <name type="scientific">Actinophytocola oryzae</name>
    <dbReference type="NCBI Taxonomy" id="502181"/>
    <lineage>
        <taxon>Bacteria</taxon>
        <taxon>Bacillati</taxon>
        <taxon>Actinomycetota</taxon>
        <taxon>Actinomycetes</taxon>
        <taxon>Pseudonocardiales</taxon>
        <taxon>Pseudonocardiaceae</taxon>
    </lineage>
</organism>
<evidence type="ECO:0000313" key="2">
    <source>
        <dbReference type="Proteomes" id="UP000294927"/>
    </source>
</evidence>
<dbReference type="Pfam" id="PF09837">
    <property type="entry name" value="DUF2064"/>
    <property type="match status" value="1"/>
</dbReference>
<reference evidence="1 2" key="1">
    <citation type="submission" date="2019-03" db="EMBL/GenBank/DDBJ databases">
        <title>Genomic Encyclopedia of Archaeal and Bacterial Type Strains, Phase II (KMG-II): from individual species to whole genera.</title>
        <authorList>
            <person name="Goeker M."/>
        </authorList>
    </citation>
    <scope>NUCLEOTIDE SEQUENCE [LARGE SCALE GENOMIC DNA]</scope>
    <source>
        <strain evidence="1 2">DSM 45499</strain>
    </source>
</reference>
<evidence type="ECO:0008006" key="3">
    <source>
        <dbReference type="Google" id="ProtNLM"/>
    </source>
</evidence>
<dbReference type="OrthoDB" id="9798250at2"/>
<name>A0A4R7V484_9PSEU</name>
<keyword evidence="2" id="KW-1185">Reference proteome</keyword>
<dbReference type="InterPro" id="IPR018641">
    <property type="entry name" value="Trfase_1_rSAM/seldom-assoc"/>
</dbReference>
<evidence type="ECO:0000313" key="1">
    <source>
        <dbReference type="EMBL" id="TDV44213.1"/>
    </source>
</evidence>
<accession>A0A4R7V484</accession>
<dbReference type="Gene3D" id="3.90.550.10">
    <property type="entry name" value="Spore Coat Polysaccharide Biosynthesis Protein SpsA, Chain A"/>
    <property type="match status" value="1"/>
</dbReference>
<dbReference type="PANTHER" id="PTHR36529">
    <property type="entry name" value="SLL1095 PROTEIN"/>
    <property type="match status" value="1"/>
</dbReference>
<dbReference type="InterPro" id="IPR029044">
    <property type="entry name" value="Nucleotide-diphossugar_trans"/>
</dbReference>
<dbReference type="Proteomes" id="UP000294927">
    <property type="component" value="Unassembled WGS sequence"/>
</dbReference>
<protein>
    <recommendedName>
        <fullName evidence="3">Glycosyltransferase A (GT-A) superfamily protein (DUF2064 family)</fullName>
    </recommendedName>
</protein>
<sequence length="222" mass="22851">MSGETIMLVLAKAPHPGQVKTRLCPPATPHQAAEIAAAALLDTLATVCAAPNLVPVVALAGDLTGAVRGKEIRRALRSLTVVTQRGESLGERIAAAHADAATAVPGRPILQIGMDTPQITTELLESCRVTLNCAGTDAVLGLATDGGWWILGLRDPLDAQAVAGVPTSRADTGHGTALALCRRGLRVDTAPVLSDVDVVDDVRRVATEAPGTRFASAARVLL</sequence>
<gene>
    <name evidence="1" type="ORF">CLV71_114122</name>
</gene>
<proteinExistence type="predicted"/>
<dbReference type="EMBL" id="SOCP01000014">
    <property type="protein sequence ID" value="TDV44213.1"/>
    <property type="molecule type" value="Genomic_DNA"/>
</dbReference>
<dbReference type="PANTHER" id="PTHR36529:SF1">
    <property type="entry name" value="GLYCOSYLTRANSFERASE"/>
    <property type="match status" value="1"/>
</dbReference>
<comment type="caution">
    <text evidence="1">The sequence shown here is derived from an EMBL/GenBank/DDBJ whole genome shotgun (WGS) entry which is preliminary data.</text>
</comment>
<dbReference type="AlphaFoldDB" id="A0A4R7V484"/>
<dbReference type="SUPFAM" id="SSF53448">
    <property type="entry name" value="Nucleotide-diphospho-sugar transferases"/>
    <property type="match status" value="1"/>
</dbReference>
<dbReference type="RefSeq" id="WP_133906660.1">
    <property type="nucleotide sequence ID" value="NZ_SOCP01000014.1"/>
</dbReference>